<reference evidence="4 5" key="1">
    <citation type="submission" date="2019-01" db="EMBL/GenBank/DDBJ databases">
        <title>Draft genome sequence of Dictyobacter sp. Uno17.</title>
        <authorList>
            <person name="Wang C.M."/>
            <person name="Zheng Y."/>
            <person name="Sakai Y."/>
            <person name="Abe K."/>
            <person name="Yokota A."/>
            <person name="Yabe S."/>
        </authorList>
    </citation>
    <scope>NUCLEOTIDE SEQUENCE [LARGE SCALE GENOMIC DNA]</scope>
    <source>
        <strain evidence="4 5">Uno17</strain>
    </source>
</reference>
<evidence type="ECO:0000313" key="4">
    <source>
        <dbReference type="EMBL" id="GCF08817.1"/>
    </source>
</evidence>
<comment type="caution">
    <text evidence="4">The sequence shown here is derived from an EMBL/GenBank/DDBJ whole genome shotgun (WGS) entry which is preliminary data.</text>
</comment>
<organism evidence="4 5">
    <name type="scientific">Dictyobacter arantiisoli</name>
    <dbReference type="NCBI Taxonomy" id="2014874"/>
    <lineage>
        <taxon>Bacteria</taxon>
        <taxon>Bacillati</taxon>
        <taxon>Chloroflexota</taxon>
        <taxon>Ktedonobacteria</taxon>
        <taxon>Ktedonobacterales</taxon>
        <taxon>Dictyobacteraceae</taxon>
        <taxon>Dictyobacter</taxon>
    </lineage>
</organism>
<dbReference type="InterPro" id="IPR002347">
    <property type="entry name" value="SDR_fam"/>
</dbReference>
<dbReference type="RefSeq" id="WP_149401791.1">
    <property type="nucleotide sequence ID" value="NZ_BIXY01000031.1"/>
</dbReference>
<dbReference type="OrthoDB" id="9803333at2"/>
<comment type="similarity">
    <text evidence="1 3">Belongs to the short-chain dehydrogenases/reductases (SDR) family.</text>
</comment>
<name>A0A5A5TBT3_9CHLR</name>
<sequence length="267" mass="27621">MDLRLAGKRALVTGSSSGIGEAIVKLLAAEGVAVVVHGRDESRANAVAETIRAEGGKAEVALGDLATDTGADAVAAAALAGGPIDILVNNAGVIPFHSWAEATAEIWAQTYNSNVISGVRMIQRLVPQMRERRWGRVIQIGGGLSQQPQASGPHYNASLAARHNLAVSLARELKGTGVTSNVVSPGAILASEAARATLIHMAQAHGWGETWEEMERNATQAIAPNDVGRLGRPEEIAAAVAYLASPSADYVSGATIRVDGGTIRSVI</sequence>
<evidence type="ECO:0000256" key="1">
    <source>
        <dbReference type="ARBA" id="ARBA00006484"/>
    </source>
</evidence>
<keyword evidence="2" id="KW-0560">Oxidoreductase</keyword>
<dbReference type="EMBL" id="BIXY01000031">
    <property type="protein sequence ID" value="GCF08817.1"/>
    <property type="molecule type" value="Genomic_DNA"/>
</dbReference>
<dbReference type="InterPro" id="IPR036291">
    <property type="entry name" value="NAD(P)-bd_dom_sf"/>
</dbReference>
<dbReference type="FunFam" id="3.40.50.720:FF:000084">
    <property type="entry name" value="Short-chain dehydrogenase reductase"/>
    <property type="match status" value="1"/>
</dbReference>
<evidence type="ECO:0000313" key="5">
    <source>
        <dbReference type="Proteomes" id="UP000322530"/>
    </source>
</evidence>
<dbReference type="SUPFAM" id="SSF51735">
    <property type="entry name" value="NAD(P)-binding Rossmann-fold domains"/>
    <property type="match status" value="1"/>
</dbReference>
<evidence type="ECO:0000256" key="2">
    <source>
        <dbReference type="ARBA" id="ARBA00023002"/>
    </source>
</evidence>
<evidence type="ECO:0000256" key="3">
    <source>
        <dbReference type="RuleBase" id="RU000363"/>
    </source>
</evidence>
<dbReference type="PANTHER" id="PTHR42879:SF2">
    <property type="entry name" value="3-OXOACYL-[ACYL-CARRIER-PROTEIN] REDUCTASE FABG"/>
    <property type="match status" value="1"/>
</dbReference>
<proteinExistence type="inferred from homology"/>
<keyword evidence="5" id="KW-1185">Reference proteome</keyword>
<protein>
    <submittedName>
        <fullName evidence="4">3-oxoacyl-ACP reductase</fullName>
    </submittedName>
</protein>
<dbReference type="Pfam" id="PF00106">
    <property type="entry name" value="adh_short"/>
    <property type="match status" value="1"/>
</dbReference>
<dbReference type="AlphaFoldDB" id="A0A5A5TBT3"/>
<dbReference type="PRINTS" id="PR00080">
    <property type="entry name" value="SDRFAMILY"/>
</dbReference>
<dbReference type="PANTHER" id="PTHR42879">
    <property type="entry name" value="3-OXOACYL-(ACYL-CARRIER-PROTEIN) REDUCTASE"/>
    <property type="match status" value="1"/>
</dbReference>
<accession>A0A5A5TBT3</accession>
<gene>
    <name evidence="4" type="ORF">KDI_23810</name>
</gene>
<dbReference type="GO" id="GO:0016491">
    <property type="term" value="F:oxidoreductase activity"/>
    <property type="evidence" value="ECO:0007669"/>
    <property type="project" value="UniProtKB-KW"/>
</dbReference>
<dbReference type="PRINTS" id="PR00081">
    <property type="entry name" value="GDHRDH"/>
</dbReference>
<dbReference type="Gene3D" id="3.40.50.720">
    <property type="entry name" value="NAD(P)-binding Rossmann-like Domain"/>
    <property type="match status" value="1"/>
</dbReference>
<dbReference type="Proteomes" id="UP000322530">
    <property type="component" value="Unassembled WGS sequence"/>
</dbReference>
<dbReference type="InterPro" id="IPR050259">
    <property type="entry name" value="SDR"/>
</dbReference>